<feature type="compositionally biased region" description="Low complexity" evidence="1">
    <location>
        <begin position="976"/>
        <end position="987"/>
    </location>
</feature>
<feature type="domain" description="DUF7892" evidence="2">
    <location>
        <begin position="813"/>
        <end position="968"/>
    </location>
</feature>
<feature type="compositionally biased region" description="Polar residues" evidence="1">
    <location>
        <begin position="487"/>
        <end position="496"/>
    </location>
</feature>
<dbReference type="VEuPathDB" id="FungiDB:F4678DRAFT_264419"/>
<feature type="compositionally biased region" description="Basic and acidic residues" evidence="1">
    <location>
        <begin position="1016"/>
        <end position="1026"/>
    </location>
</feature>
<dbReference type="InterPro" id="IPR057214">
    <property type="entry name" value="DUF7892"/>
</dbReference>
<feature type="compositionally biased region" description="Basic and acidic residues" evidence="1">
    <location>
        <begin position="372"/>
        <end position="382"/>
    </location>
</feature>
<accession>A0A9W8TLR9</accession>
<evidence type="ECO:0000256" key="1">
    <source>
        <dbReference type="SAM" id="MobiDB-lite"/>
    </source>
</evidence>
<dbReference type="Proteomes" id="UP001148614">
    <property type="component" value="Unassembled WGS sequence"/>
</dbReference>
<evidence type="ECO:0000313" key="4">
    <source>
        <dbReference type="Proteomes" id="UP001148614"/>
    </source>
</evidence>
<keyword evidence="4" id="KW-1185">Reference proteome</keyword>
<dbReference type="CDD" id="cd09917">
    <property type="entry name" value="F-box_SF"/>
    <property type="match status" value="1"/>
</dbReference>
<reference evidence="3" key="1">
    <citation type="submission" date="2022-07" db="EMBL/GenBank/DDBJ databases">
        <title>Genome Sequence of Xylaria arbuscula.</title>
        <authorList>
            <person name="Buettner E."/>
        </authorList>
    </citation>
    <scope>NUCLEOTIDE SEQUENCE</scope>
    <source>
        <strain evidence="3">VT107</strain>
    </source>
</reference>
<feature type="compositionally biased region" description="Basic and acidic residues" evidence="1">
    <location>
        <begin position="475"/>
        <end position="486"/>
    </location>
</feature>
<feature type="region of interest" description="Disordered" evidence="1">
    <location>
        <begin position="1"/>
        <end position="80"/>
    </location>
</feature>
<proteinExistence type="predicted"/>
<evidence type="ECO:0000313" key="3">
    <source>
        <dbReference type="EMBL" id="KAJ3572773.1"/>
    </source>
</evidence>
<feature type="region of interest" description="Disordered" evidence="1">
    <location>
        <begin position="366"/>
        <end position="417"/>
    </location>
</feature>
<dbReference type="EMBL" id="JANPWZ010000737">
    <property type="protein sequence ID" value="KAJ3572773.1"/>
    <property type="molecule type" value="Genomic_DNA"/>
</dbReference>
<evidence type="ECO:0000259" key="2">
    <source>
        <dbReference type="Pfam" id="PF25422"/>
    </source>
</evidence>
<feature type="compositionally biased region" description="Basic and acidic residues" evidence="1">
    <location>
        <begin position="63"/>
        <end position="75"/>
    </location>
</feature>
<feature type="compositionally biased region" description="Basic and acidic residues" evidence="1">
    <location>
        <begin position="507"/>
        <end position="516"/>
    </location>
</feature>
<dbReference type="AlphaFoldDB" id="A0A9W8TLR9"/>
<feature type="region of interest" description="Disordered" evidence="1">
    <location>
        <begin position="475"/>
        <end position="516"/>
    </location>
</feature>
<protein>
    <recommendedName>
        <fullName evidence="2">DUF7892 domain-containing protein</fullName>
    </recommendedName>
</protein>
<feature type="compositionally biased region" description="Polar residues" evidence="1">
    <location>
        <begin position="383"/>
        <end position="407"/>
    </location>
</feature>
<name>A0A9W8TLR9_9PEZI</name>
<comment type="caution">
    <text evidence="3">The sequence shown here is derived from an EMBL/GenBank/DDBJ whole genome shotgun (WGS) entry which is preliminary data.</text>
</comment>
<gene>
    <name evidence="3" type="ORF">NPX13_g4932</name>
</gene>
<sequence>MTQLPPLVDRAFKQDDAMASDAESDSPRDPNKSRANRQENFQGIVGGNFPALSIDAGQPSHSLDGHVRSEMESDPRKRKLPTNNLFVAKKKLKPDKSVACSSQSSPDTWRLCAEVWQHIFTFLPPRMLGRLLSINKYLHSLLNTSSDRTSTLKPEVIWQLSRRRFCPSMPTPLRGLTELQMWQLSCQRCQFCGTTDQLSPTSPFDLPNNQHKHAGPRPVWPFALRSCGPCLSKRTVKEVDLLLSSSVPSCLIPGLPFIFIDGNMQIISSAMLQTGRLNPELSVTKMFLSIHVTAIQEEFTSVRAMGEATVEEWLKGLAGRGHENRVDFLRWEKFEMLGGLTQMRQRQPSNHTAAYNLFNENFKVSAPPTFAKPREQRRESIKTPKNPTTGKNPFSISPHSSQGNIQRGKTHEESEQMKATCGVEIEKSVVKIEPQIPAHVLDLVPSFKTAVQIPSPLNDAACGRPEPRLTVQRKDADLEQHREQKSLARSQATTREPANPQGVQKPLEAKQKADKTWDDAQAPLRAQISALADHIICHSWGNARKITKKTSPRFAANVLLQVRKRFYANIRKEDASSRAAGREPLRDAVDRPFTRKLTLENMKWLFDVKVKPVTENIRKELFYCNGCESNDKLYGLEGVIQHYAAKHTDTLSHGSAVVYWRAEWPEVPPFRPNPFASVNKQAELFQQGTDKTLETKPPTLQAQPFYHEGLMPVYEHPAPPIPYEEPPVQLPHEQQHTYVPPWPEYAYPSHGQAFPDHYETLPNGHIYQELPEFPLVEPIYPASEENYQIHDFNPFHNHTSLEAHPSYPVQSSNAYYVKLGDIALNSRELWFAFAPFKDIPGSVKIFVVIHHVSTRFRTRFSEEPCLSMFMDGLSHNKDMRPVRNINGLQCKACCLKLGNTSNADMDKESYSLPQLVRHFHQRHVEQPLAVGAPVLNWCTDMIYLPWASLSKVGSLMNLDDTKLGLVLSALPEITWSSSQPGSGPTGTLDQKLSEPGHRLSAPQSSKKRPLPQQRLPRSEWKRRITDVQDNSTHSADNGLAKDARSKSRSAKPRNQRSQQKAVIDESIATPESMSLGRPKAEIASTPEPTKIIKEEEDSGEDECFDLIAGLELQLDQQASSTYPNPSG</sequence>
<dbReference type="Pfam" id="PF25422">
    <property type="entry name" value="DUF7892"/>
    <property type="match status" value="1"/>
</dbReference>
<feature type="region of interest" description="Disordered" evidence="1">
    <location>
        <begin position="974"/>
        <end position="1099"/>
    </location>
</feature>
<organism evidence="3 4">
    <name type="scientific">Xylaria arbuscula</name>
    <dbReference type="NCBI Taxonomy" id="114810"/>
    <lineage>
        <taxon>Eukaryota</taxon>
        <taxon>Fungi</taxon>
        <taxon>Dikarya</taxon>
        <taxon>Ascomycota</taxon>
        <taxon>Pezizomycotina</taxon>
        <taxon>Sordariomycetes</taxon>
        <taxon>Xylariomycetidae</taxon>
        <taxon>Xylariales</taxon>
        <taxon>Xylariaceae</taxon>
        <taxon>Xylaria</taxon>
    </lineage>
</organism>